<dbReference type="Proteomes" id="UP000824132">
    <property type="component" value="Unassembled WGS sequence"/>
</dbReference>
<dbReference type="AlphaFoldDB" id="A0A9D2AA44"/>
<accession>A0A9D2AA44</accession>
<evidence type="ECO:0000313" key="1">
    <source>
        <dbReference type="EMBL" id="HIZ02895.1"/>
    </source>
</evidence>
<evidence type="ECO:0000313" key="2">
    <source>
        <dbReference type="Proteomes" id="UP000824132"/>
    </source>
</evidence>
<proteinExistence type="predicted"/>
<reference evidence="1" key="2">
    <citation type="submission" date="2021-04" db="EMBL/GenBank/DDBJ databases">
        <authorList>
            <person name="Gilroy R."/>
        </authorList>
    </citation>
    <scope>NUCLEOTIDE SEQUENCE</scope>
    <source>
        <strain evidence="1">CHK187-5294</strain>
    </source>
</reference>
<name>A0A9D2AA44_9FIRM</name>
<comment type="caution">
    <text evidence="1">The sequence shown here is derived from an EMBL/GenBank/DDBJ whole genome shotgun (WGS) entry which is preliminary data.</text>
</comment>
<reference evidence="1" key="1">
    <citation type="journal article" date="2021" name="PeerJ">
        <title>Extensive microbial diversity within the chicken gut microbiome revealed by metagenomics and culture.</title>
        <authorList>
            <person name="Gilroy R."/>
            <person name="Ravi A."/>
            <person name="Getino M."/>
            <person name="Pursley I."/>
            <person name="Horton D.L."/>
            <person name="Alikhan N.F."/>
            <person name="Baker D."/>
            <person name="Gharbi K."/>
            <person name="Hall N."/>
            <person name="Watson M."/>
            <person name="Adriaenssens E.M."/>
            <person name="Foster-Nyarko E."/>
            <person name="Jarju S."/>
            <person name="Secka A."/>
            <person name="Antonio M."/>
            <person name="Oren A."/>
            <person name="Chaudhuri R.R."/>
            <person name="La Ragione R."/>
            <person name="Hildebrand F."/>
            <person name="Pallen M.J."/>
        </authorList>
    </citation>
    <scope>NUCLEOTIDE SEQUENCE</scope>
    <source>
        <strain evidence="1">CHK187-5294</strain>
    </source>
</reference>
<sequence length="66" mass="7102">MEAKKLEMSLANLCGTAMAGIKPSAMAVCAEEERGALAAYAHVFSRKGIRIEPLGLRAGNARRKRE</sequence>
<dbReference type="EMBL" id="DXCL01000009">
    <property type="protein sequence ID" value="HIZ02895.1"/>
    <property type="molecule type" value="Genomic_DNA"/>
</dbReference>
<protein>
    <submittedName>
        <fullName evidence="1">Uncharacterized protein</fullName>
    </submittedName>
</protein>
<organism evidence="1 2">
    <name type="scientific">Candidatus Borkfalkia avistercoris</name>
    <dbReference type="NCBI Taxonomy" id="2838504"/>
    <lineage>
        <taxon>Bacteria</taxon>
        <taxon>Bacillati</taxon>
        <taxon>Bacillota</taxon>
        <taxon>Clostridia</taxon>
        <taxon>Christensenellales</taxon>
        <taxon>Christensenellaceae</taxon>
        <taxon>Candidatus Borkfalkia</taxon>
    </lineage>
</organism>
<gene>
    <name evidence="1" type="ORF">H9727_01265</name>
</gene>